<dbReference type="RefSeq" id="WP_058440527.1">
    <property type="nucleotide sequence ID" value="NZ_CAAAHU010000015.1"/>
</dbReference>
<accession>A0A0W0STE7</accession>
<dbReference type="Pfam" id="PF13557">
    <property type="entry name" value="Phenol_MetA_deg"/>
    <property type="match status" value="1"/>
</dbReference>
<name>A0A0W0STE7_9GAMM</name>
<dbReference type="EMBL" id="LNXV01000004">
    <property type="protein sequence ID" value="KTC86477.1"/>
    <property type="molecule type" value="Genomic_DNA"/>
</dbReference>
<dbReference type="OrthoDB" id="7240756at2"/>
<evidence type="ECO:0000313" key="2">
    <source>
        <dbReference type="EMBL" id="KTC86477.1"/>
    </source>
</evidence>
<dbReference type="Proteomes" id="UP000054742">
    <property type="component" value="Unassembled WGS sequence"/>
</dbReference>
<comment type="caution">
    <text evidence="2">The sequence shown here is derived from an EMBL/GenBank/DDBJ whole genome shotgun (WGS) entry which is preliminary data.</text>
</comment>
<keyword evidence="3" id="KW-1185">Reference proteome</keyword>
<evidence type="ECO:0000256" key="1">
    <source>
        <dbReference type="SAM" id="SignalP"/>
    </source>
</evidence>
<keyword evidence="1" id="KW-0732">Signal</keyword>
<dbReference type="PATRIC" id="fig|29422.6.peg.438"/>
<reference evidence="2 3" key="1">
    <citation type="submission" date="2015-11" db="EMBL/GenBank/DDBJ databases">
        <title>Genomic analysis of 38 Legionella species identifies large and diverse effector repertoires.</title>
        <authorList>
            <person name="Burstein D."/>
            <person name="Amaro F."/>
            <person name="Zusman T."/>
            <person name="Lifshitz Z."/>
            <person name="Cohen O."/>
            <person name="Gilbert J.A."/>
            <person name="Pupko T."/>
            <person name="Shuman H.A."/>
            <person name="Segal G."/>
        </authorList>
    </citation>
    <scope>NUCLEOTIDE SEQUENCE [LARGE SCALE GENOMIC DNA]</scope>
    <source>
        <strain evidence="2 3">ATCC 43878</strain>
    </source>
</reference>
<dbReference type="STRING" id="29422.Lbru_0418"/>
<organism evidence="2 3">
    <name type="scientific">Legionella brunensis</name>
    <dbReference type="NCBI Taxonomy" id="29422"/>
    <lineage>
        <taxon>Bacteria</taxon>
        <taxon>Pseudomonadati</taxon>
        <taxon>Pseudomonadota</taxon>
        <taxon>Gammaproteobacteria</taxon>
        <taxon>Legionellales</taxon>
        <taxon>Legionellaceae</taxon>
        <taxon>Legionella</taxon>
    </lineage>
</organism>
<proteinExistence type="predicted"/>
<gene>
    <name evidence="2" type="ORF">Lbru_0418</name>
</gene>
<sequence>MFKIFTRVFLTSLFGLCFFSSKTVWAGPWFTGPLLAPAGHTIPRGHSNLEIYGFNTINEGIYTKNWKLIHVPHSESLVGLPIFSHGLTDKLDVQYSLPYVYNKNQGASAQGIGDTSVTLGYQLLEQKDSKWRPDLRVTLQEVIPTGRFETLNPLNNGTDATGLGSYQTGVAFNFQHLKPIGTHYLRTRLSLNYLKPSRVSVRGLSSFGGTADTMGSVDPGSLFTTDLAAEFTVTQNWVAVMEGYYATRAATGFNGIIGNDATGMPGSIGHGDIEEITLAPAIEYNFSPNVGVIAGPWFTVKGRETTEFISYVLALNAYW</sequence>
<dbReference type="AlphaFoldDB" id="A0A0W0STE7"/>
<protein>
    <submittedName>
        <fullName evidence="2">Fe-S protein</fullName>
    </submittedName>
</protein>
<dbReference type="InterPro" id="IPR025737">
    <property type="entry name" value="FApF"/>
</dbReference>
<feature type="signal peptide" evidence="1">
    <location>
        <begin position="1"/>
        <end position="26"/>
    </location>
</feature>
<feature type="chain" id="PRO_5006912340" evidence="1">
    <location>
        <begin position="27"/>
        <end position="319"/>
    </location>
</feature>
<evidence type="ECO:0000313" key="3">
    <source>
        <dbReference type="Proteomes" id="UP000054742"/>
    </source>
</evidence>